<dbReference type="AlphaFoldDB" id="A0A8J3WLB5"/>
<keyword evidence="3" id="KW-1185">Reference proteome</keyword>
<reference evidence="2 3" key="1">
    <citation type="submission" date="2021-01" db="EMBL/GenBank/DDBJ databases">
        <title>Whole genome shotgun sequence of Planobispora siamensis NBRC 107568.</title>
        <authorList>
            <person name="Komaki H."/>
            <person name="Tamura T."/>
        </authorList>
    </citation>
    <scope>NUCLEOTIDE SEQUENCE [LARGE SCALE GENOMIC DNA]</scope>
    <source>
        <strain evidence="2 3">NBRC 107568</strain>
    </source>
</reference>
<evidence type="ECO:0000313" key="2">
    <source>
        <dbReference type="EMBL" id="GIH93470.1"/>
    </source>
</evidence>
<dbReference type="Proteomes" id="UP000619788">
    <property type="component" value="Unassembled WGS sequence"/>
</dbReference>
<keyword evidence="1" id="KW-1133">Transmembrane helix</keyword>
<comment type="caution">
    <text evidence="2">The sequence shown here is derived from an EMBL/GenBank/DDBJ whole genome shotgun (WGS) entry which is preliminary data.</text>
</comment>
<dbReference type="EMBL" id="BOOJ01000033">
    <property type="protein sequence ID" value="GIH93470.1"/>
    <property type="molecule type" value="Genomic_DNA"/>
</dbReference>
<keyword evidence="1" id="KW-0472">Membrane</keyword>
<accession>A0A8J3WLB5</accession>
<evidence type="ECO:0000256" key="1">
    <source>
        <dbReference type="SAM" id="Phobius"/>
    </source>
</evidence>
<feature type="transmembrane region" description="Helical" evidence="1">
    <location>
        <begin position="79"/>
        <end position="99"/>
    </location>
</feature>
<proteinExistence type="predicted"/>
<protein>
    <submittedName>
        <fullName evidence="2">Uncharacterized protein</fullName>
    </submittedName>
</protein>
<evidence type="ECO:0000313" key="3">
    <source>
        <dbReference type="Proteomes" id="UP000619788"/>
    </source>
</evidence>
<sequence>MSGLRGRVMVRAMGQTALLAFLSGLLGANSVPHFVKGSTRERHPTVFGDSPVVNLLAGWAGLVLTVLCVRWAHVERASGWALVAGALGVLLMGLFHARWGAFGRGRPVGEPA</sequence>
<name>A0A8J3WLB5_9ACTN</name>
<gene>
    <name evidence="2" type="ORF">Psi01_41000</name>
</gene>
<feature type="transmembrane region" description="Helical" evidence="1">
    <location>
        <begin position="54"/>
        <end position="72"/>
    </location>
</feature>
<organism evidence="2 3">
    <name type="scientific">Planobispora siamensis</name>
    <dbReference type="NCBI Taxonomy" id="936338"/>
    <lineage>
        <taxon>Bacteria</taxon>
        <taxon>Bacillati</taxon>
        <taxon>Actinomycetota</taxon>
        <taxon>Actinomycetes</taxon>
        <taxon>Streptosporangiales</taxon>
        <taxon>Streptosporangiaceae</taxon>
        <taxon>Planobispora</taxon>
    </lineage>
</organism>
<keyword evidence="1" id="KW-0812">Transmembrane</keyword>